<dbReference type="PANTHER" id="PTHR43465:SF2">
    <property type="entry name" value="DUF1680 DOMAIN PROTEIN (AFU_ORTHOLOGUE AFUA_1G08910)"/>
    <property type="match status" value="1"/>
</dbReference>
<keyword evidence="4" id="KW-0326">Glycosidase</keyword>
<evidence type="ECO:0000313" key="5">
    <source>
        <dbReference type="EMBL" id="SFH83675.1"/>
    </source>
</evidence>
<dbReference type="Pfam" id="PF20737">
    <property type="entry name" value="Glyco_hydro127C"/>
    <property type="match status" value="1"/>
</dbReference>
<dbReference type="EMBL" id="FOQC01000018">
    <property type="protein sequence ID" value="SFH83675.1"/>
    <property type="molecule type" value="Genomic_DNA"/>
</dbReference>
<keyword evidence="4" id="KW-0378">Hydrolase</keyword>
<sequence length="553" mass="62066">MEETIELLEAAQDDDGYLSTYYQIDAPHLKFRRLFESHELYCIGHLIEAAIAYKEATGSGRLLQIADKAIDCIEARFGKSEGKIDGSDGHQEIELALVRLYESTGNRKYLDLSSYFLEVRGQNPHFFAEQLEENDRLGLQQGPKPVINTVYHQAHKPVIEQDSARGHAVRLVYMAQAMAGAGRHKQDEKLIGAAKKIWENIVQKRMYITGGIGSTVRGEAFTYDYDLPNDLMYCETCAAIGLLNFSNELLKTETDSQYADIMERTLYNSIISGMALDGKHFFYVNPLEVDPQASAENPDKSHVKATRPSWFGCACCPPNLARTLPAVGGYAFTQKEDEVLLNLFIDSELAGEQAGEPYTIRQKHTVSETGQTVIAVEKASSEQLRLGIRIPYWAENPVLVVDGQETVAESSNGYTYVTVISDSMAIELTYTIAINEIEAHPLVKADKGKVALQRGPFIYCLEEQDNGIQLHLLALTGSVRPRFRSDKLLGDSVFLEAEGELQVMEDGWQGKLYRVHQKPQTIPKMLTFIPYYNWGNRSLGEMQVWVDKEDTHV</sequence>
<dbReference type="EMBL" id="FJMZ01000021">
    <property type="protein sequence ID" value="CZQ94880.1"/>
    <property type="molecule type" value="Genomic_DNA"/>
</dbReference>
<dbReference type="Proteomes" id="UP000199686">
    <property type="component" value="Unassembled WGS sequence"/>
</dbReference>
<organism evidence="5 7">
    <name type="scientific">Trichococcus flocculiformis</name>
    <dbReference type="NCBI Taxonomy" id="82803"/>
    <lineage>
        <taxon>Bacteria</taxon>
        <taxon>Bacillati</taxon>
        <taxon>Bacillota</taxon>
        <taxon>Bacilli</taxon>
        <taxon>Lactobacillales</taxon>
        <taxon>Carnobacteriaceae</taxon>
        <taxon>Trichococcus</taxon>
    </lineage>
</organism>
<feature type="domain" description="Non-reducing end beta-L-arabinofuranosidase-like GH127 C-terminal" evidence="3">
    <location>
        <begin position="436"/>
        <end position="546"/>
    </location>
</feature>
<dbReference type="GO" id="GO:0005975">
    <property type="term" value="P:carbohydrate metabolic process"/>
    <property type="evidence" value="ECO:0007669"/>
    <property type="project" value="InterPro"/>
</dbReference>
<evidence type="ECO:0000259" key="3">
    <source>
        <dbReference type="Pfam" id="PF20737"/>
    </source>
</evidence>
<evidence type="ECO:0000313" key="4">
    <source>
        <dbReference type="EMBL" id="CZQ94880.1"/>
    </source>
</evidence>
<dbReference type="InterPro" id="IPR049049">
    <property type="entry name" value="Beta-AFase-like_GH127_C"/>
</dbReference>
<name>A0AB38BIA3_9LACT</name>
<dbReference type="SUPFAM" id="SSF48208">
    <property type="entry name" value="Six-hairpin glycosidases"/>
    <property type="match status" value="1"/>
</dbReference>
<dbReference type="GO" id="GO:0016798">
    <property type="term" value="F:hydrolase activity, acting on glycosyl bonds"/>
    <property type="evidence" value="ECO:0007669"/>
    <property type="project" value="UniProtKB-KW"/>
</dbReference>
<dbReference type="InterPro" id="IPR049046">
    <property type="entry name" value="Beta-AFase-like_GH127_middle"/>
</dbReference>
<reference evidence="5 7" key="2">
    <citation type="submission" date="2016-10" db="EMBL/GenBank/DDBJ databases">
        <authorList>
            <person name="Varghese N."/>
            <person name="Submissions S."/>
        </authorList>
    </citation>
    <scope>NUCLEOTIDE SEQUENCE [LARGE SCALE GENOMIC DNA]</scope>
    <source>
        <strain evidence="5 7">DSM 2094</strain>
    </source>
</reference>
<dbReference type="PANTHER" id="PTHR43465">
    <property type="entry name" value="DUF1680 DOMAIN PROTEIN (AFU_ORTHOLOGUE AFUA_1G08910)"/>
    <property type="match status" value="1"/>
</dbReference>
<comment type="caution">
    <text evidence="5">The sequence shown here is derived from an EMBL/GenBank/DDBJ whole genome shotgun (WGS) entry which is preliminary data.</text>
</comment>
<evidence type="ECO:0000259" key="1">
    <source>
        <dbReference type="Pfam" id="PF07944"/>
    </source>
</evidence>
<protein>
    <submittedName>
        <fullName evidence="4">Six-hairpin glycosidase</fullName>
    </submittedName>
</protein>
<reference evidence="4 6" key="1">
    <citation type="submission" date="2016-02" db="EMBL/GenBank/DDBJ databases">
        <authorList>
            <person name="Strepis N."/>
        </authorList>
    </citation>
    <scope>NUCLEOTIDE SEQUENCE [LARGE SCALE GENOMIC DNA]</scope>
    <source>
        <strain evidence="4">Trichococcus flocculiformis</strain>
    </source>
</reference>
<keyword evidence="6" id="KW-1185">Reference proteome</keyword>
<gene>
    <name evidence="5" type="ORF">SAMN04488507_101832</name>
    <name evidence="4" type="ORF">TFLO_1877</name>
</gene>
<dbReference type="InterPro" id="IPR012878">
    <property type="entry name" value="Beta-AFase-like_GH127_cat"/>
</dbReference>
<dbReference type="InterPro" id="IPR049174">
    <property type="entry name" value="Beta-AFase-like"/>
</dbReference>
<dbReference type="AlphaFoldDB" id="A0AB38BIA3"/>
<feature type="domain" description="Non-reducing end beta-L-arabinofuranosidase-like GH127 catalytic" evidence="1">
    <location>
        <begin position="1"/>
        <end position="328"/>
    </location>
</feature>
<evidence type="ECO:0000313" key="6">
    <source>
        <dbReference type="Proteomes" id="UP000195947"/>
    </source>
</evidence>
<dbReference type="Pfam" id="PF20736">
    <property type="entry name" value="Glyco_hydro127M"/>
    <property type="match status" value="1"/>
</dbReference>
<dbReference type="Proteomes" id="UP000195947">
    <property type="component" value="Unassembled WGS sequence"/>
</dbReference>
<dbReference type="InterPro" id="IPR008928">
    <property type="entry name" value="6-hairpin_glycosidase_sf"/>
</dbReference>
<proteinExistence type="predicted"/>
<feature type="domain" description="Non-reducing end beta-L-arabinofuranosidase-like GH127 middle" evidence="2">
    <location>
        <begin position="339"/>
        <end position="419"/>
    </location>
</feature>
<dbReference type="Pfam" id="PF07944">
    <property type="entry name" value="Beta-AFase-like_GH127_cat"/>
    <property type="match status" value="1"/>
</dbReference>
<evidence type="ECO:0000313" key="7">
    <source>
        <dbReference type="Proteomes" id="UP000199686"/>
    </source>
</evidence>
<evidence type="ECO:0000259" key="2">
    <source>
        <dbReference type="Pfam" id="PF20736"/>
    </source>
</evidence>
<accession>A0AB38BIA3</accession>